<dbReference type="EMBL" id="JEMB01000950">
    <property type="protein sequence ID" value="KYF92138.1"/>
    <property type="molecule type" value="Genomic_DNA"/>
</dbReference>
<protein>
    <submittedName>
        <fullName evidence="1">Uncharacterized protein</fullName>
    </submittedName>
</protein>
<dbReference type="Proteomes" id="UP000075635">
    <property type="component" value="Unassembled WGS sequence"/>
</dbReference>
<sequence length="79" mass="8209">MYAAQNGRQLADPCRADFARGVIQVNLDAGDGSARAGVHLDPAAAVCSGTKQRDAGAIPSSPASILWLQPLPRSVRRAP</sequence>
<evidence type="ECO:0000313" key="1">
    <source>
        <dbReference type="EMBL" id="KYF92138.1"/>
    </source>
</evidence>
<comment type="caution">
    <text evidence="1">The sequence shown here is derived from an EMBL/GenBank/DDBJ whole genome shotgun (WGS) entry which is preliminary data.</text>
</comment>
<accession>A0A150SIV8</accession>
<proteinExistence type="predicted"/>
<reference evidence="1 2" key="1">
    <citation type="submission" date="2014-02" db="EMBL/GenBank/DDBJ databases">
        <title>The small core and large imbalanced accessory genome model reveals a collaborative survival strategy of Sorangium cellulosum strains in nature.</title>
        <authorList>
            <person name="Han K."/>
            <person name="Peng R."/>
            <person name="Blom J."/>
            <person name="Li Y.-Z."/>
        </authorList>
    </citation>
    <scope>NUCLEOTIDE SEQUENCE [LARGE SCALE GENOMIC DNA]</scope>
    <source>
        <strain evidence="1 2">So0011-07</strain>
    </source>
</reference>
<evidence type="ECO:0000313" key="2">
    <source>
        <dbReference type="Proteomes" id="UP000075635"/>
    </source>
</evidence>
<dbReference type="AlphaFoldDB" id="A0A150SIV8"/>
<gene>
    <name evidence="1" type="ORF">BE17_41085</name>
</gene>
<organism evidence="1 2">
    <name type="scientific">Sorangium cellulosum</name>
    <name type="common">Polyangium cellulosum</name>
    <dbReference type="NCBI Taxonomy" id="56"/>
    <lineage>
        <taxon>Bacteria</taxon>
        <taxon>Pseudomonadati</taxon>
        <taxon>Myxococcota</taxon>
        <taxon>Polyangia</taxon>
        <taxon>Polyangiales</taxon>
        <taxon>Polyangiaceae</taxon>
        <taxon>Sorangium</taxon>
    </lineage>
</organism>
<name>A0A150SIV8_SORCE</name>